<dbReference type="InterPro" id="IPR036249">
    <property type="entry name" value="Thioredoxin-like_sf"/>
</dbReference>
<evidence type="ECO:0000256" key="4">
    <source>
        <dbReference type="ARBA" id="ARBA00023157"/>
    </source>
</evidence>
<sequence>MSSNPTVEPQSPGGDRSRATVISLLAVIAVLAAVIVILLFAFLKNSGNPTAAETALNVPSAPATVPPATGAPDATAAPDGQAPNPTMPEKAESLDNPQALELVRAQPRRQEGDPMALGKVDAPVVLIEYADFACPYCTKWAQETKPHLLPLVEDGTLRIEWHNFPVLGPESTLAAQGSVAAANQNKFWEFYDHVFGNGDPTGHTHFSVESLVATAEAIGVPDIEKFKTDLESDETKSRVEADVAHARDKLAAASTPLFIINDTGFPGAMPTEFFLNTIQDQLARVKGQ</sequence>
<keyword evidence="7" id="KW-0472">Membrane</keyword>
<proteinExistence type="inferred from homology"/>
<evidence type="ECO:0000313" key="9">
    <source>
        <dbReference type="EMBL" id="OKL50771.1"/>
    </source>
</evidence>
<dbReference type="PROSITE" id="PS51352">
    <property type="entry name" value="THIOREDOXIN_2"/>
    <property type="match status" value="1"/>
</dbReference>
<evidence type="ECO:0000256" key="2">
    <source>
        <dbReference type="ARBA" id="ARBA00022729"/>
    </source>
</evidence>
<keyword evidence="4" id="KW-1015">Disulfide bond</keyword>
<name>A0A1Q5PT44_9ACTO</name>
<evidence type="ECO:0000256" key="6">
    <source>
        <dbReference type="SAM" id="MobiDB-lite"/>
    </source>
</evidence>
<accession>A0A1Q5PT44</accession>
<evidence type="ECO:0000259" key="8">
    <source>
        <dbReference type="PROSITE" id="PS51352"/>
    </source>
</evidence>
<dbReference type="PANTHER" id="PTHR13887:SF14">
    <property type="entry name" value="DISULFIDE BOND FORMATION PROTEIN D"/>
    <property type="match status" value="1"/>
</dbReference>
<keyword evidence="5" id="KW-0676">Redox-active center</keyword>
<dbReference type="InterPro" id="IPR012336">
    <property type="entry name" value="Thioredoxin-like_fold"/>
</dbReference>
<feature type="compositionally biased region" description="Low complexity" evidence="6">
    <location>
        <begin position="63"/>
        <end position="83"/>
    </location>
</feature>
<keyword evidence="7" id="KW-0812">Transmembrane</keyword>
<reference evidence="10" key="1">
    <citation type="submission" date="2016-12" db="EMBL/GenBank/DDBJ databases">
        <authorList>
            <person name="Meng X."/>
        </authorList>
    </citation>
    <scope>NUCLEOTIDE SEQUENCE [LARGE SCALE GENOMIC DNA]</scope>
    <source>
        <strain evidence="10">DSM 20732</strain>
    </source>
</reference>
<keyword evidence="2" id="KW-0732">Signal</keyword>
<dbReference type="Proteomes" id="UP000185612">
    <property type="component" value="Unassembled WGS sequence"/>
</dbReference>
<dbReference type="GO" id="GO:0016491">
    <property type="term" value="F:oxidoreductase activity"/>
    <property type="evidence" value="ECO:0007669"/>
    <property type="project" value="UniProtKB-KW"/>
</dbReference>
<dbReference type="InterPro" id="IPR013766">
    <property type="entry name" value="Thioredoxin_domain"/>
</dbReference>
<evidence type="ECO:0000256" key="7">
    <source>
        <dbReference type="SAM" id="Phobius"/>
    </source>
</evidence>
<keyword evidence="3" id="KW-0560">Oxidoreductase</keyword>
<evidence type="ECO:0000256" key="3">
    <source>
        <dbReference type="ARBA" id="ARBA00023002"/>
    </source>
</evidence>
<keyword evidence="7" id="KW-1133">Transmembrane helix</keyword>
<feature type="region of interest" description="Disordered" evidence="6">
    <location>
        <begin position="63"/>
        <end position="95"/>
    </location>
</feature>
<dbReference type="OrthoDB" id="117402at2"/>
<dbReference type="Pfam" id="PF13462">
    <property type="entry name" value="Thioredoxin_4"/>
    <property type="match status" value="1"/>
</dbReference>
<evidence type="ECO:0000256" key="5">
    <source>
        <dbReference type="ARBA" id="ARBA00023284"/>
    </source>
</evidence>
<dbReference type="RefSeq" id="WP_073826309.1">
    <property type="nucleotide sequence ID" value="NZ_MQVS01000016.1"/>
</dbReference>
<feature type="transmembrane region" description="Helical" evidence="7">
    <location>
        <begin position="20"/>
        <end position="43"/>
    </location>
</feature>
<organism evidence="9 10">
    <name type="scientific">Buchananella hordeovulneris</name>
    <dbReference type="NCBI Taxonomy" id="52770"/>
    <lineage>
        <taxon>Bacteria</taxon>
        <taxon>Bacillati</taxon>
        <taxon>Actinomycetota</taxon>
        <taxon>Actinomycetes</taxon>
        <taxon>Actinomycetales</taxon>
        <taxon>Actinomycetaceae</taxon>
        <taxon>Buchananella</taxon>
    </lineage>
</organism>
<comment type="similarity">
    <text evidence="1">Belongs to the thioredoxin family. DsbA subfamily.</text>
</comment>
<dbReference type="STRING" id="52770.BSZ40_10800"/>
<comment type="caution">
    <text evidence="9">The sequence shown here is derived from an EMBL/GenBank/DDBJ whole genome shotgun (WGS) entry which is preliminary data.</text>
</comment>
<dbReference type="EMBL" id="MQVS01000016">
    <property type="protein sequence ID" value="OKL50771.1"/>
    <property type="molecule type" value="Genomic_DNA"/>
</dbReference>
<keyword evidence="10" id="KW-1185">Reference proteome</keyword>
<evidence type="ECO:0000313" key="10">
    <source>
        <dbReference type="Proteomes" id="UP000185612"/>
    </source>
</evidence>
<dbReference type="SUPFAM" id="SSF52833">
    <property type="entry name" value="Thioredoxin-like"/>
    <property type="match status" value="1"/>
</dbReference>
<dbReference type="AlphaFoldDB" id="A0A1Q5PT44"/>
<dbReference type="PANTHER" id="PTHR13887">
    <property type="entry name" value="GLUTATHIONE S-TRANSFERASE KAPPA"/>
    <property type="match status" value="1"/>
</dbReference>
<evidence type="ECO:0000256" key="1">
    <source>
        <dbReference type="ARBA" id="ARBA00005791"/>
    </source>
</evidence>
<gene>
    <name evidence="9" type="ORF">BSZ40_10800</name>
</gene>
<feature type="domain" description="Thioredoxin" evidence="8">
    <location>
        <begin position="65"/>
        <end position="283"/>
    </location>
</feature>
<protein>
    <recommendedName>
        <fullName evidence="8">Thioredoxin domain-containing protein</fullName>
    </recommendedName>
</protein>
<dbReference type="InParanoid" id="A0A1Q5PT44"/>
<dbReference type="Gene3D" id="3.40.30.10">
    <property type="entry name" value="Glutaredoxin"/>
    <property type="match status" value="1"/>
</dbReference>